<evidence type="ECO:0000256" key="2">
    <source>
        <dbReference type="ARBA" id="ARBA00022737"/>
    </source>
</evidence>
<dbReference type="InterPro" id="IPR042197">
    <property type="entry name" value="Apaf_helical"/>
</dbReference>
<accession>A0AAQ3PQQ1</accession>
<keyword evidence="1" id="KW-0433">Leucine-rich repeat</keyword>
<dbReference type="SUPFAM" id="SSF52540">
    <property type="entry name" value="P-loop containing nucleoside triphosphate hydrolases"/>
    <property type="match status" value="1"/>
</dbReference>
<dbReference type="InterPro" id="IPR036388">
    <property type="entry name" value="WH-like_DNA-bd_sf"/>
</dbReference>
<dbReference type="Gene3D" id="3.80.10.10">
    <property type="entry name" value="Ribonuclease Inhibitor"/>
    <property type="match status" value="3"/>
</dbReference>
<organism evidence="7 8">
    <name type="scientific">Paspalum notatum var. saurae</name>
    <dbReference type="NCBI Taxonomy" id="547442"/>
    <lineage>
        <taxon>Eukaryota</taxon>
        <taxon>Viridiplantae</taxon>
        <taxon>Streptophyta</taxon>
        <taxon>Embryophyta</taxon>
        <taxon>Tracheophyta</taxon>
        <taxon>Spermatophyta</taxon>
        <taxon>Magnoliopsida</taxon>
        <taxon>Liliopsida</taxon>
        <taxon>Poales</taxon>
        <taxon>Poaceae</taxon>
        <taxon>PACMAD clade</taxon>
        <taxon>Panicoideae</taxon>
        <taxon>Andropogonodae</taxon>
        <taxon>Paspaleae</taxon>
        <taxon>Paspalinae</taxon>
        <taxon>Paspalum</taxon>
    </lineage>
</organism>
<dbReference type="SUPFAM" id="SSF52058">
    <property type="entry name" value="L domain-like"/>
    <property type="match status" value="2"/>
</dbReference>
<evidence type="ECO:0000259" key="4">
    <source>
        <dbReference type="Pfam" id="PF00931"/>
    </source>
</evidence>
<dbReference type="SUPFAM" id="SSF52047">
    <property type="entry name" value="RNI-like"/>
    <property type="match status" value="1"/>
</dbReference>
<protein>
    <recommendedName>
        <fullName evidence="9">NB-ARC domain-containing protein</fullName>
    </recommendedName>
</protein>
<dbReference type="Gene3D" id="1.10.8.430">
    <property type="entry name" value="Helical domain of apoptotic protease-activating factors"/>
    <property type="match status" value="1"/>
</dbReference>
<keyword evidence="8" id="KW-1185">Reference proteome</keyword>
<gene>
    <name evidence="7" type="ORF">U9M48_002337</name>
</gene>
<dbReference type="Pfam" id="PF00931">
    <property type="entry name" value="NB-ARC"/>
    <property type="match status" value="1"/>
</dbReference>
<dbReference type="GO" id="GO:0043531">
    <property type="term" value="F:ADP binding"/>
    <property type="evidence" value="ECO:0007669"/>
    <property type="project" value="InterPro"/>
</dbReference>
<dbReference type="InterPro" id="IPR058922">
    <property type="entry name" value="WHD_DRP"/>
</dbReference>
<name>A0AAQ3PQQ1_PASNO</name>
<reference evidence="7 8" key="1">
    <citation type="submission" date="2024-02" db="EMBL/GenBank/DDBJ databases">
        <title>High-quality chromosome-scale genome assembly of Pensacola bahiagrass (Paspalum notatum Flugge var. saurae).</title>
        <authorList>
            <person name="Vega J.M."/>
            <person name="Podio M."/>
            <person name="Orjuela J."/>
            <person name="Siena L.A."/>
            <person name="Pessino S.C."/>
            <person name="Combes M.C."/>
            <person name="Mariac C."/>
            <person name="Albertini E."/>
            <person name="Pupilli F."/>
            <person name="Ortiz J.P.A."/>
            <person name="Leblanc O."/>
        </authorList>
    </citation>
    <scope>NUCLEOTIDE SEQUENCE [LARGE SCALE GENOMIC DNA]</scope>
    <source>
        <strain evidence="7">R1</strain>
        <tissue evidence="7">Leaf</tissue>
    </source>
</reference>
<keyword evidence="3" id="KW-0611">Plant defense</keyword>
<dbReference type="Pfam" id="PF25019">
    <property type="entry name" value="LRR_R13L1-DRL21"/>
    <property type="match status" value="1"/>
</dbReference>
<dbReference type="InterPro" id="IPR027417">
    <property type="entry name" value="P-loop_NTPase"/>
</dbReference>
<evidence type="ECO:0008006" key="9">
    <source>
        <dbReference type="Google" id="ProtNLM"/>
    </source>
</evidence>
<dbReference type="Proteomes" id="UP001341281">
    <property type="component" value="Chromosome 01"/>
</dbReference>
<sequence>MDKAIVPGIGVDDDDPRLPLWASSVGLPVEVVKPLIAARRDLHSVLTEAQEKQIQNLALVQHLREAEHKACRTEDLVGAMEYYRIQGEVEDNERHDDGHGVDHDGKLVHDIGDGNPLLSTPGTDIQLFHKAGREVSNTCLLPHPEGAEEDISRAIEDHVVECNRIVSNVRDFLKLEELDDKRLQIYQQSTSWTDPRETSSFPTQHKVHGRDQDRNCIISKLTSEESAAQNLSVLAIVGNGGVGKTTLAAVVYNDPVVREHFDKALWLHVSVYFNESKITRELLQLLRGDRHEDISDMKELQSILGHELKSKRVLLVLDDMWEDNRKENWDMLLTPLSTNDAKGNMVIITTRKSSVARMTGAAHNIILNGLKDEEFWPLFKECAFGDENHQGHWKLQEIGRNIAAKLKGYPLAAKSVGKLLSRKLDDEHWTRILDNSEWKDQKGDDDIIPALKISYKYLPRHLQKCFSYCSIFPKNQRYHVQWLVNIWIAQGFVPFVDQYTQAEETGRRYLAELIDWGFFLSEPPRPSLLMHDLVHDLAQMVSSHESFTIEDSKPPGDFKLIRHVTVITESAYYGQFDGTVLPNEYFMQEFAETFCTLPKKDLRTLMLFGAHDSSFASTFQHELLNDNEIRAVRVLNMEMVYPHLNMLIPNISAFINLRYLWLRSFYRGLKVQLLEAICNLYHLQVLDVKDFNPETVVPKGLHKLRNLRHFFAREQLHTKIASVGDLIFLQELTAFDVGKGDEFRITQLEKLNEIGGSLSICNLQNIDSKEEANKARLSDKQYLTSLRLSWDDMPRSLGKLNIIDGLEPPMGLEKLHVDGYNGSAPSWLGGTLCLTSLQSLHLEKCKFWFTLPSVQKLPLLRELHLINMPHIDQVPICRCLKVLEVRNMPRLKIFVEMECDQQPYDNLEVIELKECFSLVNLPFQLCSSGTQTEHLFPKLRRVQIHDCVHTKLPPFPIVDTTTDIDVWNACSNYMSFRLSSADDESRLCLKLELEGHRHSLDQIEILDETILRFSKLKDLQEVEIRRFPKVRHLPWEGLQQMTTLKIFKMVECTNLFSSNPKLLMPTSIEEMVFDQCDITGKQLSRLMSNLPFLKIIKVQFCQRIKSLSAGMFVDVGPITLEEEEGLWHIPPNSLVTLEKLDISLSDIRFSSKNGLGEFSFLKEIAIWKCPMLLSSMVSEAEASMVLERSLLPLSLVKVRTTDVVDGLLPRSKLASLTELHILSSQLLISLDVCSCTALQQLKIEECDNLQSIEGLQTLTLLVKLEILRCSKLVSVQLHLCTSLQILNIDGCDALHTLGGSHPLTSLKQVCISTNPVLSSVELHSCLALEDLCITKCPTLASWQDFRSLTGVRSLKVSESPGFVPAWKSAAEEMMRKGHNFSMPLESLDIDDTDFLAMPICRQIISLESLKIHGVLNTWSDKVDILLENHESALQLLTSLKYLTLLNFKHLESLPSNIRGFPLLQRLTIFDCPSLISLLEEGLPPSLVEMDLIRCKHELNELCRSIWKDRHFRLYINKWEYLGPSSVE</sequence>
<feature type="domain" description="NB-ARC" evidence="4">
    <location>
        <begin position="215"/>
        <end position="385"/>
    </location>
</feature>
<evidence type="ECO:0000256" key="3">
    <source>
        <dbReference type="ARBA" id="ARBA00022821"/>
    </source>
</evidence>
<evidence type="ECO:0000259" key="5">
    <source>
        <dbReference type="Pfam" id="PF23559"/>
    </source>
</evidence>
<dbReference type="InterPro" id="IPR056789">
    <property type="entry name" value="LRR_R13L1-DRL21"/>
</dbReference>
<dbReference type="GO" id="GO:0006952">
    <property type="term" value="P:defense response"/>
    <property type="evidence" value="ECO:0007669"/>
    <property type="project" value="UniProtKB-KW"/>
</dbReference>
<evidence type="ECO:0000313" key="8">
    <source>
        <dbReference type="Proteomes" id="UP001341281"/>
    </source>
</evidence>
<evidence type="ECO:0000313" key="7">
    <source>
        <dbReference type="EMBL" id="WVZ51172.1"/>
    </source>
</evidence>
<dbReference type="PANTHER" id="PTHR36766">
    <property type="entry name" value="PLANT BROAD-SPECTRUM MILDEW RESISTANCE PROTEIN RPW8"/>
    <property type="match status" value="1"/>
</dbReference>
<dbReference type="PANTHER" id="PTHR36766:SF40">
    <property type="entry name" value="DISEASE RESISTANCE PROTEIN RGA3"/>
    <property type="match status" value="1"/>
</dbReference>
<dbReference type="Pfam" id="PF23559">
    <property type="entry name" value="WHD_DRP"/>
    <property type="match status" value="1"/>
</dbReference>
<dbReference type="InterPro" id="IPR002182">
    <property type="entry name" value="NB-ARC"/>
</dbReference>
<dbReference type="InterPro" id="IPR032675">
    <property type="entry name" value="LRR_dom_sf"/>
</dbReference>
<dbReference type="Gene3D" id="1.10.10.10">
    <property type="entry name" value="Winged helix-like DNA-binding domain superfamily/Winged helix DNA-binding domain"/>
    <property type="match status" value="1"/>
</dbReference>
<feature type="domain" description="Disease resistance protein winged helix" evidence="5">
    <location>
        <begin position="471"/>
        <end position="538"/>
    </location>
</feature>
<dbReference type="Gene3D" id="3.40.50.300">
    <property type="entry name" value="P-loop containing nucleotide triphosphate hydrolases"/>
    <property type="match status" value="1"/>
</dbReference>
<evidence type="ECO:0000256" key="1">
    <source>
        <dbReference type="ARBA" id="ARBA00022614"/>
    </source>
</evidence>
<dbReference type="EMBL" id="CP144745">
    <property type="protein sequence ID" value="WVZ51172.1"/>
    <property type="molecule type" value="Genomic_DNA"/>
</dbReference>
<keyword evidence="2" id="KW-0677">Repeat</keyword>
<evidence type="ECO:0000259" key="6">
    <source>
        <dbReference type="Pfam" id="PF25019"/>
    </source>
</evidence>
<proteinExistence type="predicted"/>
<dbReference type="PRINTS" id="PR00364">
    <property type="entry name" value="DISEASERSIST"/>
</dbReference>
<feature type="domain" description="R13L1/DRL21-like LRR repeat region" evidence="6">
    <location>
        <begin position="745"/>
        <end position="868"/>
    </location>
</feature>